<feature type="region of interest" description="Disordered" evidence="1">
    <location>
        <begin position="25"/>
        <end position="51"/>
    </location>
</feature>
<reference evidence="2 3" key="1">
    <citation type="submission" date="2024-05" db="EMBL/GenBank/DDBJ databases">
        <title>Genome sequencing and assembly of Indian major carp, Cirrhinus mrigala (Hamilton, 1822).</title>
        <authorList>
            <person name="Mohindra V."/>
            <person name="Chowdhury L.M."/>
            <person name="Lal K."/>
            <person name="Jena J.K."/>
        </authorList>
    </citation>
    <scope>NUCLEOTIDE SEQUENCE [LARGE SCALE GENOMIC DNA]</scope>
    <source>
        <strain evidence="2">CM1030</strain>
        <tissue evidence="2">Blood</tissue>
    </source>
</reference>
<dbReference type="PANTHER" id="PTHR10241:SF37">
    <property type="entry name" value="SYNTAXIN-BINDING PROTEIN 5 ISOFORM X1"/>
    <property type="match status" value="1"/>
</dbReference>
<proteinExistence type="predicted"/>
<evidence type="ECO:0000256" key="1">
    <source>
        <dbReference type="SAM" id="MobiDB-lite"/>
    </source>
</evidence>
<protein>
    <submittedName>
        <fullName evidence="2">Uncharacterized protein</fullName>
    </submittedName>
</protein>
<keyword evidence="3" id="KW-1185">Reference proteome</keyword>
<evidence type="ECO:0000313" key="3">
    <source>
        <dbReference type="Proteomes" id="UP001529510"/>
    </source>
</evidence>
<gene>
    <name evidence="2" type="ORF">M9458_034217</name>
</gene>
<sequence>GAILRMAQLDATGTLLPHVYESWYEPNAPEEERERPRRRRPTSPPSSQENADCQYAVVCSEKQAKVVAMPSQNCVYEHNITETSFVLRADVVTMTTGLSIACFCANGHIMTL</sequence>
<feature type="non-terminal residue" evidence="2">
    <location>
        <position position="112"/>
    </location>
</feature>
<dbReference type="EMBL" id="JAMKFB020000017">
    <property type="protein sequence ID" value="KAL0169621.1"/>
    <property type="molecule type" value="Genomic_DNA"/>
</dbReference>
<dbReference type="Proteomes" id="UP001529510">
    <property type="component" value="Unassembled WGS sequence"/>
</dbReference>
<comment type="caution">
    <text evidence="2">The sequence shown here is derived from an EMBL/GenBank/DDBJ whole genome shotgun (WGS) entry which is preliminary data.</text>
</comment>
<dbReference type="PANTHER" id="PTHR10241">
    <property type="entry name" value="LETHAL 2 GIANT LARVAE PROTEIN"/>
    <property type="match status" value="1"/>
</dbReference>
<organism evidence="2 3">
    <name type="scientific">Cirrhinus mrigala</name>
    <name type="common">Mrigala</name>
    <dbReference type="NCBI Taxonomy" id="683832"/>
    <lineage>
        <taxon>Eukaryota</taxon>
        <taxon>Metazoa</taxon>
        <taxon>Chordata</taxon>
        <taxon>Craniata</taxon>
        <taxon>Vertebrata</taxon>
        <taxon>Euteleostomi</taxon>
        <taxon>Actinopterygii</taxon>
        <taxon>Neopterygii</taxon>
        <taxon>Teleostei</taxon>
        <taxon>Ostariophysi</taxon>
        <taxon>Cypriniformes</taxon>
        <taxon>Cyprinidae</taxon>
        <taxon>Labeoninae</taxon>
        <taxon>Labeonini</taxon>
        <taxon>Cirrhinus</taxon>
    </lineage>
</organism>
<name>A0ABD0P9E0_CIRMR</name>
<feature type="non-terminal residue" evidence="2">
    <location>
        <position position="1"/>
    </location>
</feature>
<dbReference type="AlphaFoldDB" id="A0ABD0P9E0"/>
<evidence type="ECO:0000313" key="2">
    <source>
        <dbReference type="EMBL" id="KAL0169621.1"/>
    </source>
</evidence>
<accession>A0ABD0P9E0</accession>